<evidence type="ECO:0000313" key="2">
    <source>
        <dbReference type="EMBL" id="RKF77559.1"/>
    </source>
</evidence>
<feature type="region of interest" description="Disordered" evidence="1">
    <location>
        <begin position="18"/>
        <end position="47"/>
    </location>
</feature>
<dbReference type="AlphaFoldDB" id="A0A420ISP6"/>
<name>A0A420ISP6_9PEZI</name>
<dbReference type="Proteomes" id="UP000285405">
    <property type="component" value="Unassembled WGS sequence"/>
</dbReference>
<proteinExistence type="predicted"/>
<protein>
    <submittedName>
        <fullName evidence="2">Uncharacterized protein</fullName>
    </submittedName>
</protein>
<reference evidence="2 3" key="1">
    <citation type="journal article" date="2018" name="BMC Genomics">
        <title>Comparative genome analyses reveal sequence features reflecting distinct modes of host-adaptation between dicot and monocot powdery mildew.</title>
        <authorList>
            <person name="Wu Y."/>
            <person name="Ma X."/>
            <person name="Pan Z."/>
            <person name="Kale S.D."/>
            <person name="Song Y."/>
            <person name="King H."/>
            <person name="Zhang Q."/>
            <person name="Presley C."/>
            <person name="Deng X."/>
            <person name="Wei C.I."/>
            <person name="Xiao S."/>
        </authorList>
    </citation>
    <scope>NUCLEOTIDE SEQUENCE [LARGE SCALE GENOMIC DNA]</scope>
    <source>
        <strain evidence="2">UCSC1</strain>
    </source>
</reference>
<organism evidence="2 3">
    <name type="scientific">Golovinomyces cichoracearum</name>
    <dbReference type="NCBI Taxonomy" id="62708"/>
    <lineage>
        <taxon>Eukaryota</taxon>
        <taxon>Fungi</taxon>
        <taxon>Dikarya</taxon>
        <taxon>Ascomycota</taxon>
        <taxon>Pezizomycotina</taxon>
        <taxon>Leotiomycetes</taxon>
        <taxon>Erysiphales</taxon>
        <taxon>Erysiphaceae</taxon>
        <taxon>Golovinomyces</taxon>
    </lineage>
</organism>
<gene>
    <name evidence="2" type="ORF">GcC1_062026</name>
</gene>
<dbReference type="OrthoDB" id="3582342at2759"/>
<comment type="caution">
    <text evidence="2">The sequence shown here is derived from an EMBL/GenBank/DDBJ whole genome shotgun (WGS) entry which is preliminary data.</text>
</comment>
<feature type="compositionally biased region" description="Basic and acidic residues" evidence="1">
    <location>
        <begin position="18"/>
        <end position="36"/>
    </location>
</feature>
<dbReference type="EMBL" id="MCBR01006277">
    <property type="protein sequence ID" value="RKF77559.1"/>
    <property type="molecule type" value="Genomic_DNA"/>
</dbReference>
<sequence>MTSTIVYELLTPPRFSEKTSRRTLLKENNSEGENRPNRMSLVTPHNQEVKEKLPSLDEPYTPPQSMVDTRSLTQDVQDENLQVGLVQFINAHNRAEVSYNAVTIDIRCDNYHDLIRAFYEACPRPGVRWGIASIDVLWELPVSMTTVESGNYRETPFRGMQRHALRNILRLMNARGWRDLFVVKYIEG</sequence>
<accession>A0A420ISP6</accession>
<evidence type="ECO:0000256" key="1">
    <source>
        <dbReference type="SAM" id="MobiDB-lite"/>
    </source>
</evidence>
<evidence type="ECO:0000313" key="3">
    <source>
        <dbReference type="Proteomes" id="UP000285405"/>
    </source>
</evidence>